<dbReference type="Proteomes" id="UP001175228">
    <property type="component" value="Unassembled WGS sequence"/>
</dbReference>
<reference evidence="1" key="1">
    <citation type="submission" date="2023-06" db="EMBL/GenBank/DDBJ databases">
        <authorList>
            <consortium name="Lawrence Berkeley National Laboratory"/>
            <person name="Ahrendt S."/>
            <person name="Sahu N."/>
            <person name="Indic B."/>
            <person name="Wong-Bajracharya J."/>
            <person name="Merenyi Z."/>
            <person name="Ke H.-M."/>
            <person name="Monk M."/>
            <person name="Kocsube S."/>
            <person name="Drula E."/>
            <person name="Lipzen A."/>
            <person name="Balint B."/>
            <person name="Henrissat B."/>
            <person name="Andreopoulos B."/>
            <person name="Martin F.M."/>
            <person name="Harder C.B."/>
            <person name="Rigling D."/>
            <person name="Ford K.L."/>
            <person name="Foster G.D."/>
            <person name="Pangilinan J."/>
            <person name="Papanicolaou A."/>
            <person name="Barry K."/>
            <person name="LaButti K."/>
            <person name="Viragh M."/>
            <person name="Koriabine M."/>
            <person name="Yan M."/>
            <person name="Riley R."/>
            <person name="Champramary S."/>
            <person name="Plett K.L."/>
            <person name="Tsai I.J."/>
            <person name="Slot J."/>
            <person name="Sipos G."/>
            <person name="Plett J."/>
            <person name="Nagy L.G."/>
            <person name="Grigoriev I.V."/>
        </authorList>
    </citation>
    <scope>NUCLEOTIDE SEQUENCE</scope>
    <source>
        <strain evidence="1">HWK02</strain>
    </source>
</reference>
<evidence type="ECO:0000313" key="1">
    <source>
        <dbReference type="EMBL" id="KAK0482839.1"/>
    </source>
</evidence>
<accession>A0AA39PFW1</accession>
<comment type="caution">
    <text evidence="1">The sequence shown here is derived from an EMBL/GenBank/DDBJ whole genome shotgun (WGS) entry which is preliminary data.</text>
</comment>
<evidence type="ECO:0000313" key="2">
    <source>
        <dbReference type="Proteomes" id="UP001175228"/>
    </source>
</evidence>
<gene>
    <name evidence="1" type="ORF">EDD18DRAFT_1112475</name>
</gene>
<sequence length="162" mass="18737">MPEDIAQRAHQNYLYQRQKDPNVKVAIWKTLTRLSQGQKLTLINTITRQMFDSELDTIKEEIFTAVEQLHEEQAEAAQCGAWTPEDYLESVSFSNNKLEVLIQPTMGIFILAGQNKHDHSFEDDYTHFSVNPKDKDAGCTSFDEGVITLFGRFLKTLFHEFY</sequence>
<organism evidence="1 2">
    <name type="scientific">Armillaria luteobubalina</name>
    <dbReference type="NCBI Taxonomy" id="153913"/>
    <lineage>
        <taxon>Eukaryota</taxon>
        <taxon>Fungi</taxon>
        <taxon>Dikarya</taxon>
        <taxon>Basidiomycota</taxon>
        <taxon>Agaricomycotina</taxon>
        <taxon>Agaricomycetes</taxon>
        <taxon>Agaricomycetidae</taxon>
        <taxon>Agaricales</taxon>
        <taxon>Marasmiineae</taxon>
        <taxon>Physalacriaceae</taxon>
        <taxon>Armillaria</taxon>
    </lineage>
</organism>
<keyword evidence="2" id="KW-1185">Reference proteome</keyword>
<name>A0AA39PFW1_9AGAR</name>
<dbReference type="EMBL" id="JAUEPU010000064">
    <property type="protein sequence ID" value="KAK0482839.1"/>
    <property type="molecule type" value="Genomic_DNA"/>
</dbReference>
<protein>
    <submittedName>
        <fullName evidence="1">Uncharacterized protein</fullName>
    </submittedName>
</protein>
<proteinExistence type="predicted"/>
<dbReference type="AlphaFoldDB" id="A0AA39PFW1"/>